<accession>A0A120JTV3</accession>
<organism evidence="4 5">
    <name type="scientific">Erysipelothrix larvae</name>
    <dbReference type="NCBI Taxonomy" id="1514105"/>
    <lineage>
        <taxon>Bacteria</taxon>
        <taxon>Bacillati</taxon>
        <taxon>Bacillota</taxon>
        <taxon>Erysipelotrichia</taxon>
        <taxon>Erysipelotrichales</taxon>
        <taxon>Erysipelotrichaceae</taxon>
        <taxon>Erysipelothrix</taxon>
    </lineage>
</organism>
<dbReference type="PANTHER" id="PTHR12526:SF510">
    <property type="entry name" value="D-INOSITOL 3-PHOSPHATE GLYCOSYLTRANSFERASE"/>
    <property type="match status" value="1"/>
</dbReference>
<dbReference type="InterPro" id="IPR001296">
    <property type="entry name" value="Glyco_trans_1"/>
</dbReference>
<evidence type="ECO:0000313" key="5">
    <source>
        <dbReference type="Proteomes" id="UP000063781"/>
    </source>
</evidence>
<reference evidence="4 5" key="1">
    <citation type="submission" date="2015-10" db="EMBL/GenBank/DDBJ databases">
        <title>Erysipelothrix larvae sp. LV19 isolated from the larval gut of the rhinoceros beetle, Trypoxylus dichotomus.</title>
        <authorList>
            <person name="Lim S."/>
            <person name="Kim B.-C."/>
        </authorList>
    </citation>
    <scope>NUCLEOTIDE SEQUENCE [LARGE SCALE GENOMIC DNA]</scope>
    <source>
        <strain evidence="4 5">LV19</strain>
    </source>
</reference>
<evidence type="ECO:0000256" key="1">
    <source>
        <dbReference type="ARBA" id="ARBA00022676"/>
    </source>
</evidence>
<dbReference type="CDD" id="cd03801">
    <property type="entry name" value="GT4_PimA-like"/>
    <property type="match status" value="1"/>
</dbReference>
<keyword evidence="5" id="KW-1185">Reference proteome</keyword>
<evidence type="ECO:0000256" key="2">
    <source>
        <dbReference type="ARBA" id="ARBA00022679"/>
    </source>
</evidence>
<dbReference type="Proteomes" id="UP000063781">
    <property type="component" value="Chromosome"/>
</dbReference>
<dbReference type="GO" id="GO:0016757">
    <property type="term" value="F:glycosyltransferase activity"/>
    <property type="evidence" value="ECO:0007669"/>
    <property type="project" value="UniProtKB-KW"/>
</dbReference>
<dbReference type="AlphaFoldDB" id="A0A120JTV3"/>
<evidence type="ECO:0000313" key="4">
    <source>
        <dbReference type="EMBL" id="AMC94053.1"/>
    </source>
</evidence>
<dbReference type="Pfam" id="PF00534">
    <property type="entry name" value="Glycos_transf_1"/>
    <property type="match status" value="1"/>
</dbReference>
<dbReference type="SUPFAM" id="SSF53756">
    <property type="entry name" value="UDP-Glycosyltransferase/glycogen phosphorylase"/>
    <property type="match status" value="1"/>
</dbReference>
<dbReference type="PANTHER" id="PTHR12526">
    <property type="entry name" value="GLYCOSYLTRANSFERASE"/>
    <property type="match status" value="1"/>
</dbReference>
<gene>
    <name evidence="4" type="ORF">AOC36_08645</name>
</gene>
<keyword evidence="1" id="KW-0328">Glycosyltransferase</keyword>
<proteinExistence type="predicted"/>
<dbReference type="OrthoDB" id="9802525at2"/>
<evidence type="ECO:0000259" key="3">
    <source>
        <dbReference type="Pfam" id="PF00534"/>
    </source>
</evidence>
<dbReference type="RefSeq" id="WP_067633398.1">
    <property type="nucleotide sequence ID" value="NZ_CP013213.1"/>
</dbReference>
<keyword evidence="2" id="KW-0808">Transferase</keyword>
<name>A0A120JTV3_9FIRM</name>
<dbReference type="Gene3D" id="3.40.50.2000">
    <property type="entry name" value="Glycogen Phosphorylase B"/>
    <property type="match status" value="2"/>
</dbReference>
<dbReference type="STRING" id="1514105.AOC36_08645"/>
<sequence length="411" mass="48111">MKILYISPPLYGFWECLFEGATEINGLPSFNKPLRKLIESGHQVDIVLLHNTKNLPNFNIKASWLKREMIKECLYYENKMILRPMNIINNRRIIKRLMNDEHYDFVYGHGSATEIFRSTAHKSGIPFGQRLYGTFLWNSIEKNGLFKTKIKHYIEYNSFKTEKSFLLVTNDGSRGDLTFNAINKGNHPFDFQYWINGVNIPYSITNGELIDFKRKLVSKPFLFYVARFDEWKRQERAVRILKKLIDRGHNIHLYLAGPSEKGNTWYFEYVMDLVEELGLNRNVTYMGHIDAKTIYMMCKLSIASLSLYDVCNLTNVFHEMLAAGSVVIVKNDGVVNDFIKQDENGFVVNYEEEVVDIVEKLLLNPEISKSIRQRAIETSKTKMLNWDQRIDLEIQLITKYAKNKKDSKYDK</sequence>
<dbReference type="EMBL" id="CP013213">
    <property type="protein sequence ID" value="AMC94053.1"/>
    <property type="molecule type" value="Genomic_DNA"/>
</dbReference>
<protein>
    <recommendedName>
        <fullName evidence="3">Glycosyl transferase family 1 domain-containing protein</fullName>
    </recommendedName>
</protein>
<feature type="domain" description="Glycosyl transferase family 1" evidence="3">
    <location>
        <begin position="217"/>
        <end position="377"/>
    </location>
</feature>
<dbReference type="KEGG" id="erl:AOC36_08645"/>